<dbReference type="AlphaFoldDB" id="A0A8D2QCH5"/>
<name>A0A8D2QCH5_ZONAL</name>
<reference evidence="2" key="1">
    <citation type="submission" date="2025-08" db="UniProtKB">
        <authorList>
            <consortium name="Ensembl"/>
        </authorList>
    </citation>
    <scope>IDENTIFICATION</scope>
</reference>
<proteinExistence type="predicted"/>
<sequence length="102" mass="11161">MFFMRPTKGLQENRLSLCQYLCNDFVVKYLCPPLTSATFLSSCGTSGKKLLSRHSRTPTRSWLSPSMTPVTRSSLEASTMTSRCGTCGRTSSPTPCGATPTR</sequence>
<protein>
    <submittedName>
        <fullName evidence="2">Uncharacterized protein</fullName>
    </submittedName>
</protein>
<dbReference type="Proteomes" id="UP000694413">
    <property type="component" value="Unassembled WGS sequence"/>
</dbReference>
<evidence type="ECO:0000256" key="1">
    <source>
        <dbReference type="SAM" id="MobiDB-lite"/>
    </source>
</evidence>
<dbReference type="Ensembl" id="ENSZALT00000008493.1">
    <property type="protein sequence ID" value="ENSZALP00000005766.1"/>
    <property type="gene ID" value="ENSZALG00000005341.1"/>
</dbReference>
<keyword evidence="3" id="KW-1185">Reference proteome</keyword>
<evidence type="ECO:0000313" key="3">
    <source>
        <dbReference type="Proteomes" id="UP000694413"/>
    </source>
</evidence>
<feature type="compositionally biased region" description="Polar residues" evidence="1">
    <location>
        <begin position="58"/>
        <end position="102"/>
    </location>
</feature>
<accession>A0A8D2QCH5</accession>
<feature type="region of interest" description="Disordered" evidence="1">
    <location>
        <begin position="54"/>
        <end position="102"/>
    </location>
</feature>
<reference evidence="2" key="2">
    <citation type="submission" date="2025-09" db="UniProtKB">
        <authorList>
            <consortium name="Ensembl"/>
        </authorList>
    </citation>
    <scope>IDENTIFICATION</scope>
</reference>
<evidence type="ECO:0000313" key="2">
    <source>
        <dbReference type="Ensembl" id="ENSZALP00000005766.1"/>
    </source>
</evidence>
<organism evidence="2 3">
    <name type="scientific">Zonotrichia albicollis</name>
    <name type="common">White-throated sparrow</name>
    <name type="synonym">Fringilla albicollis</name>
    <dbReference type="NCBI Taxonomy" id="44394"/>
    <lineage>
        <taxon>Eukaryota</taxon>
        <taxon>Metazoa</taxon>
        <taxon>Chordata</taxon>
        <taxon>Craniata</taxon>
        <taxon>Vertebrata</taxon>
        <taxon>Euteleostomi</taxon>
        <taxon>Archelosauria</taxon>
        <taxon>Archosauria</taxon>
        <taxon>Dinosauria</taxon>
        <taxon>Saurischia</taxon>
        <taxon>Theropoda</taxon>
        <taxon>Coelurosauria</taxon>
        <taxon>Aves</taxon>
        <taxon>Neognathae</taxon>
        <taxon>Neoaves</taxon>
        <taxon>Telluraves</taxon>
        <taxon>Australaves</taxon>
        <taxon>Passeriformes</taxon>
        <taxon>Passerellidae</taxon>
        <taxon>Zonotrichia</taxon>
    </lineage>
</organism>